<evidence type="ECO:0000313" key="2">
    <source>
        <dbReference type="EMBL" id="GMT03908.1"/>
    </source>
</evidence>
<evidence type="ECO:0008006" key="4">
    <source>
        <dbReference type="Google" id="ProtNLM"/>
    </source>
</evidence>
<dbReference type="Proteomes" id="UP001432027">
    <property type="component" value="Unassembled WGS sequence"/>
</dbReference>
<keyword evidence="3" id="KW-1185">Reference proteome</keyword>
<dbReference type="EMBL" id="BTSX01000006">
    <property type="protein sequence ID" value="GMT03908.1"/>
    <property type="molecule type" value="Genomic_DNA"/>
</dbReference>
<name>A0AAV5S6M1_9BILA</name>
<proteinExistence type="predicted"/>
<reference evidence="1" key="1">
    <citation type="submission" date="2023-10" db="EMBL/GenBank/DDBJ databases">
        <title>Genome assembly of Pristionchus species.</title>
        <authorList>
            <person name="Yoshida K."/>
            <person name="Sommer R.J."/>
        </authorList>
    </citation>
    <scope>NUCLEOTIDE SEQUENCE</scope>
    <source>
        <strain evidence="1">RS0144</strain>
    </source>
</reference>
<protein>
    <recommendedName>
        <fullName evidence="4">Ribosomal protein</fullName>
    </recommendedName>
</protein>
<organism evidence="1 3">
    <name type="scientific">Pristionchus entomophagus</name>
    <dbReference type="NCBI Taxonomy" id="358040"/>
    <lineage>
        <taxon>Eukaryota</taxon>
        <taxon>Metazoa</taxon>
        <taxon>Ecdysozoa</taxon>
        <taxon>Nematoda</taxon>
        <taxon>Chromadorea</taxon>
        <taxon>Rhabditida</taxon>
        <taxon>Rhabditina</taxon>
        <taxon>Diplogasteromorpha</taxon>
        <taxon>Diplogasteroidea</taxon>
        <taxon>Neodiplogasteridae</taxon>
        <taxon>Pristionchus</taxon>
    </lineage>
</organism>
<dbReference type="AlphaFoldDB" id="A0AAV5S6M1"/>
<feature type="non-terminal residue" evidence="1">
    <location>
        <position position="60"/>
    </location>
</feature>
<evidence type="ECO:0000313" key="3">
    <source>
        <dbReference type="Proteomes" id="UP001432027"/>
    </source>
</evidence>
<feature type="non-terminal residue" evidence="1">
    <location>
        <position position="1"/>
    </location>
</feature>
<sequence length="60" mass="6833">DDSLKFLEVSSNLVIVGGRKVTVTMGEIRRRMSAPECQGWKGIARLTRHARTSWISFQKK</sequence>
<comment type="caution">
    <text evidence="1">The sequence shown here is derived from an EMBL/GenBank/DDBJ whole genome shotgun (WGS) entry which is preliminary data.</text>
</comment>
<accession>A0AAV5S6M1</accession>
<evidence type="ECO:0000313" key="1">
    <source>
        <dbReference type="EMBL" id="GMS78063.1"/>
    </source>
</evidence>
<gene>
    <name evidence="1" type="ORF">PENTCL1PPCAC_238</name>
    <name evidence="2" type="ORF">PENTCL1PPCAC_26082</name>
</gene>
<dbReference type="EMBL" id="BTSX01000001">
    <property type="protein sequence ID" value="GMS78063.1"/>
    <property type="molecule type" value="Genomic_DNA"/>
</dbReference>